<keyword evidence="1" id="KW-0479">Metal-binding</keyword>
<dbReference type="PROSITE" id="PS00080">
    <property type="entry name" value="MULTICOPPER_OXIDASE2"/>
    <property type="match status" value="1"/>
</dbReference>
<dbReference type="AlphaFoldDB" id="A0A5C3QIF6"/>
<dbReference type="OrthoDB" id="2121828at2759"/>
<feature type="domain" description="Plastocyanin-like" evidence="2">
    <location>
        <begin position="13"/>
        <end position="72"/>
    </location>
</feature>
<dbReference type="InterPro" id="IPR002355">
    <property type="entry name" value="Cu_oxidase_Cu_BS"/>
</dbReference>
<dbReference type="PROSITE" id="PS00079">
    <property type="entry name" value="MULTICOPPER_OXIDASE1"/>
    <property type="match status" value="1"/>
</dbReference>
<dbReference type="GO" id="GO:0016491">
    <property type="term" value="F:oxidoreductase activity"/>
    <property type="evidence" value="ECO:0007669"/>
    <property type="project" value="InterPro"/>
</dbReference>
<organism evidence="3 4">
    <name type="scientific">Pterulicium gracile</name>
    <dbReference type="NCBI Taxonomy" id="1884261"/>
    <lineage>
        <taxon>Eukaryota</taxon>
        <taxon>Fungi</taxon>
        <taxon>Dikarya</taxon>
        <taxon>Basidiomycota</taxon>
        <taxon>Agaricomycotina</taxon>
        <taxon>Agaricomycetes</taxon>
        <taxon>Agaricomycetidae</taxon>
        <taxon>Agaricales</taxon>
        <taxon>Pleurotineae</taxon>
        <taxon>Pterulaceae</taxon>
        <taxon>Pterulicium</taxon>
    </lineage>
</organism>
<protein>
    <submittedName>
        <fullName evidence="3">Cupredoxin</fullName>
    </submittedName>
</protein>
<dbReference type="Pfam" id="PF07731">
    <property type="entry name" value="Cu-oxidase_2"/>
    <property type="match status" value="1"/>
</dbReference>
<name>A0A5C3QIF6_9AGAR</name>
<sequence>MISISFALHMTRTSDAQAVNTLTPLRRDIAMVGSHTGTKLRFRTNKPGPWFFHCHIFWHVHAGLATVMLANPDGVRQQVNPPKA</sequence>
<dbReference type="EMBL" id="ML178824">
    <property type="protein sequence ID" value="TFL01716.1"/>
    <property type="molecule type" value="Genomic_DNA"/>
</dbReference>
<dbReference type="InterPro" id="IPR011706">
    <property type="entry name" value="Cu-oxidase_C"/>
</dbReference>
<evidence type="ECO:0000256" key="1">
    <source>
        <dbReference type="ARBA" id="ARBA00022723"/>
    </source>
</evidence>
<dbReference type="Proteomes" id="UP000305067">
    <property type="component" value="Unassembled WGS sequence"/>
</dbReference>
<dbReference type="InterPro" id="IPR008972">
    <property type="entry name" value="Cupredoxin"/>
</dbReference>
<dbReference type="Gene3D" id="2.60.40.420">
    <property type="entry name" value="Cupredoxins - blue copper proteins"/>
    <property type="match status" value="1"/>
</dbReference>
<accession>A0A5C3QIF6</accession>
<evidence type="ECO:0000313" key="4">
    <source>
        <dbReference type="Proteomes" id="UP000305067"/>
    </source>
</evidence>
<gene>
    <name evidence="3" type="ORF">BDV98DRAFT_567408</name>
</gene>
<keyword evidence="4" id="KW-1185">Reference proteome</keyword>
<dbReference type="STRING" id="1884261.A0A5C3QIF6"/>
<reference evidence="3 4" key="1">
    <citation type="journal article" date="2019" name="Nat. Ecol. Evol.">
        <title>Megaphylogeny resolves global patterns of mushroom evolution.</title>
        <authorList>
            <person name="Varga T."/>
            <person name="Krizsan K."/>
            <person name="Foldi C."/>
            <person name="Dima B."/>
            <person name="Sanchez-Garcia M."/>
            <person name="Sanchez-Ramirez S."/>
            <person name="Szollosi G.J."/>
            <person name="Szarkandi J.G."/>
            <person name="Papp V."/>
            <person name="Albert L."/>
            <person name="Andreopoulos W."/>
            <person name="Angelini C."/>
            <person name="Antonin V."/>
            <person name="Barry K.W."/>
            <person name="Bougher N.L."/>
            <person name="Buchanan P."/>
            <person name="Buyck B."/>
            <person name="Bense V."/>
            <person name="Catcheside P."/>
            <person name="Chovatia M."/>
            <person name="Cooper J."/>
            <person name="Damon W."/>
            <person name="Desjardin D."/>
            <person name="Finy P."/>
            <person name="Geml J."/>
            <person name="Haridas S."/>
            <person name="Hughes K."/>
            <person name="Justo A."/>
            <person name="Karasinski D."/>
            <person name="Kautmanova I."/>
            <person name="Kiss B."/>
            <person name="Kocsube S."/>
            <person name="Kotiranta H."/>
            <person name="LaButti K.M."/>
            <person name="Lechner B.E."/>
            <person name="Liimatainen K."/>
            <person name="Lipzen A."/>
            <person name="Lukacs Z."/>
            <person name="Mihaltcheva S."/>
            <person name="Morgado L.N."/>
            <person name="Niskanen T."/>
            <person name="Noordeloos M.E."/>
            <person name="Ohm R.A."/>
            <person name="Ortiz-Santana B."/>
            <person name="Ovrebo C."/>
            <person name="Racz N."/>
            <person name="Riley R."/>
            <person name="Savchenko A."/>
            <person name="Shiryaev A."/>
            <person name="Soop K."/>
            <person name="Spirin V."/>
            <person name="Szebenyi C."/>
            <person name="Tomsovsky M."/>
            <person name="Tulloss R.E."/>
            <person name="Uehling J."/>
            <person name="Grigoriev I.V."/>
            <person name="Vagvolgyi C."/>
            <person name="Papp T."/>
            <person name="Martin F.M."/>
            <person name="Miettinen O."/>
            <person name="Hibbett D.S."/>
            <person name="Nagy L.G."/>
        </authorList>
    </citation>
    <scope>NUCLEOTIDE SEQUENCE [LARGE SCALE GENOMIC DNA]</scope>
    <source>
        <strain evidence="3 4">CBS 309.79</strain>
    </source>
</reference>
<evidence type="ECO:0000313" key="3">
    <source>
        <dbReference type="EMBL" id="TFL01716.1"/>
    </source>
</evidence>
<dbReference type="GO" id="GO:0005507">
    <property type="term" value="F:copper ion binding"/>
    <property type="evidence" value="ECO:0007669"/>
    <property type="project" value="InterPro"/>
</dbReference>
<dbReference type="SUPFAM" id="SSF49503">
    <property type="entry name" value="Cupredoxins"/>
    <property type="match status" value="1"/>
</dbReference>
<dbReference type="InterPro" id="IPR033138">
    <property type="entry name" value="Cu_oxidase_CS"/>
</dbReference>
<evidence type="ECO:0000259" key="2">
    <source>
        <dbReference type="Pfam" id="PF07731"/>
    </source>
</evidence>
<proteinExistence type="predicted"/>